<evidence type="ECO:0000256" key="2">
    <source>
        <dbReference type="ARBA" id="ARBA00022475"/>
    </source>
</evidence>
<dbReference type="RefSeq" id="WP_206004657.1">
    <property type="nucleotide sequence ID" value="NZ_CP070617.1"/>
</dbReference>
<keyword evidence="4 10" id="KW-1133">Transmembrane helix</keyword>
<dbReference type="NCBIfam" id="TIGR00494">
    <property type="entry name" value="crcB"/>
    <property type="match status" value="1"/>
</dbReference>
<geneLocation type="plasmid" evidence="11 12">
    <name>unnamed2</name>
</geneLocation>
<keyword evidence="10" id="KW-0813">Transport</keyword>
<evidence type="ECO:0000256" key="1">
    <source>
        <dbReference type="ARBA" id="ARBA00004651"/>
    </source>
</evidence>
<gene>
    <name evidence="10 11" type="primary">crcB</name>
    <name evidence="10" type="synonym">fluC</name>
    <name evidence="11" type="ORF">JWS13_04580</name>
</gene>
<evidence type="ECO:0000256" key="6">
    <source>
        <dbReference type="ARBA" id="ARBA00023303"/>
    </source>
</evidence>
<keyword evidence="10" id="KW-0406">Ion transport</keyword>
<comment type="catalytic activity">
    <reaction evidence="8">
        <text>fluoride(in) = fluoride(out)</text>
        <dbReference type="Rhea" id="RHEA:76159"/>
        <dbReference type="ChEBI" id="CHEBI:17051"/>
    </reaction>
    <physiologicalReaction direction="left-to-right" evidence="8">
        <dbReference type="Rhea" id="RHEA:76160"/>
    </physiologicalReaction>
</comment>
<reference evidence="11 12" key="1">
    <citation type="journal article" date="2021" name="Microbiol. Resour. Announc.">
        <title>Complete Genome Sequences of Two Rhodococcus sp. Strains with Large and Linear Chromosomes, Isolated from Apple Rhizosphere.</title>
        <authorList>
            <person name="Benning S."/>
            <person name="Brugnone N."/>
            <person name="Siani R."/>
            <person name="Kublik S."/>
            <person name="Schloter M."/>
            <person name="Rad V."/>
        </authorList>
    </citation>
    <scope>NUCLEOTIDE SEQUENCE [LARGE SCALE GENOMIC DNA]</scope>
    <source>
        <strain evidence="11 12">R79</strain>
    </source>
</reference>
<dbReference type="EMBL" id="CP070617">
    <property type="protein sequence ID" value="QSE87896.1"/>
    <property type="molecule type" value="Genomic_DNA"/>
</dbReference>
<dbReference type="HAMAP" id="MF_00454">
    <property type="entry name" value="FluC"/>
    <property type="match status" value="1"/>
</dbReference>
<organism evidence="11 12">
    <name type="scientific">Rhodococcus pseudokoreensis</name>
    <dbReference type="NCBI Taxonomy" id="2811421"/>
    <lineage>
        <taxon>Bacteria</taxon>
        <taxon>Bacillati</taxon>
        <taxon>Actinomycetota</taxon>
        <taxon>Actinomycetes</taxon>
        <taxon>Mycobacteriales</taxon>
        <taxon>Nocardiaceae</taxon>
        <taxon>Rhodococcus</taxon>
    </lineage>
</organism>
<sequence length="121" mass="12554">MMVLWIACAGSVGAIARFVVDGAIRRRRSAEFPWATVLINVTGSLLLGFVVGLVLFHGVPREVQLIVGVGFCGGYTTFSTSSFETVRLIQRQRYAAGVANAVGTLLVTVAAGGAGLALAGI</sequence>
<evidence type="ECO:0000313" key="11">
    <source>
        <dbReference type="EMBL" id="QSE87896.1"/>
    </source>
</evidence>
<evidence type="ECO:0000256" key="8">
    <source>
        <dbReference type="ARBA" id="ARBA00035585"/>
    </source>
</evidence>
<dbReference type="Pfam" id="PF02537">
    <property type="entry name" value="CRCB"/>
    <property type="match status" value="1"/>
</dbReference>
<evidence type="ECO:0000256" key="10">
    <source>
        <dbReference type="HAMAP-Rule" id="MF_00454"/>
    </source>
</evidence>
<protein>
    <recommendedName>
        <fullName evidence="10">Fluoride-specific ion channel FluC</fullName>
    </recommendedName>
</protein>
<feature type="binding site" evidence="10">
    <location>
        <position position="73"/>
    </location>
    <ligand>
        <name>Na(+)</name>
        <dbReference type="ChEBI" id="CHEBI:29101"/>
        <note>structural</note>
    </ligand>
</feature>
<evidence type="ECO:0000256" key="5">
    <source>
        <dbReference type="ARBA" id="ARBA00023136"/>
    </source>
</evidence>
<keyword evidence="10" id="KW-0915">Sodium</keyword>
<keyword evidence="3 10" id="KW-0812">Transmembrane</keyword>
<comment type="activity regulation">
    <text evidence="10">Na(+) is not transported, but it plays an essential structural role and its presence is essential for fluoride channel function.</text>
</comment>
<keyword evidence="6 10" id="KW-0407">Ion channel</keyword>
<accession>A0A974ZRN8</accession>
<feature type="transmembrane region" description="Helical" evidence="10">
    <location>
        <begin position="32"/>
        <end position="56"/>
    </location>
</feature>
<evidence type="ECO:0000256" key="4">
    <source>
        <dbReference type="ARBA" id="ARBA00022989"/>
    </source>
</evidence>
<evidence type="ECO:0000256" key="9">
    <source>
        <dbReference type="ARBA" id="ARBA00049940"/>
    </source>
</evidence>
<proteinExistence type="inferred from homology"/>
<keyword evidence="12" id="KW-1185">Reference proteome</keyword>
<dbReference type="PANTHER" id="PTHR28259:SF1">
    <property type="entry name" value="FLUORIDE EXPORT PROTEIN 1-RELATED"/>
    <property type="match status" value="1"/>
</dbReference>
<keyword evidence="10" id="KW-0479">Metal-binding</keyword>
<keyword evidence="11" id="KW-0614">Plasmid</keyword>
<reference evidence="11 12" key="2">
    <citation type="journal article" date="2022" name="Arch. Microbiol.">
        <title>Rhodococcus pseudokoreensis sp. nov. isolated from the rhizosphere of young M26 apple rootstocks.</title>
        <authorList>
            <person name="Kampfer P."/>
            <person name="Glaeser S.P."/>
            <person name="Blom J."/>
            <person name="Wolf J."/>
            <person name="Benning S."/>
            <person name="Schloter M."/>
            <person name="Neumann-Schaal M."/>
        </authorList>
    </citation>
    <scope>NUCLEOTIDE SEQUENCE [LARGE SCALE GENOMIC DNA]</scope>
    <source>
        <strain evidence="11 12">R79</strain>
    </source>
</reference>
<evidence type="ECO:0000313" key="12">
    <source>
        <dbReference type="Proteomes" id="UP000662986"/>
    </source>
</evidence>
<name>A0A974ZRN8_9NOCA</name>
<comment type="function">
    <text evidence="9 10">Fluoride-specific ion channel. Important for reducing fluoride concentration in the cell, thus reducing its toxicity.</text>
</comment>
<keyword evidence="2 10" id="KW-1003">Cell membrane</keyword>
<dbReference type="Proteomes" id="UP000662986">
    <property type="component" value="Plasmid unnamed2"/>
</dbReference>
<dbReference type="PANTHER" id="PTHR28259">
    <property type="entry name" value="FLUORIDE EXPORT PROTEIN 1-RELATED"/>
    <property type="match status" value="1"/>
</dbReference>
<comment type="subcellular location">
    <subcellularLocation>
        <location evidence="1 10">Cell membrane</location>
        <topology evidence="1 10">Multi-pass membrane protein</topology>
    </subcellularLocation>
</comment>
<evidence type="ECO:0000256" key="3">
    <source>
        <dbReference type="ARBA" id="ARBA00022692"/>
    </source>
</evidence>
<keyword evidence="5 10" id="KW-0472">Membrane</keyword>
<feature type="transmembrane region" description="Helical" evidence="10">
    <location>
        <begin position="95"/>
        <end position="119"/>
    </location>
</feature>
<dbReference type="InterPro" id="IPR003691">
    <property type="entry name" value="FluC"/>
</dbReference>
<feature type="transmembrane region" description="Helical" evidence="10">
    <location>
        <begin position="63"/>
        <end position="83"/>
    </location>
</feature>
<comment type="similarity">
    <text evidence="7 10">Belongs to the fluoride channel Fluc/FEX (TC 1.A.43) family.</text>
</comment>
<feature type="binding site" evidence="10">
    <location>
        <position position="76"/>
    </location>
    <ligand>
        <name>Na(+)</name>
        <dbReference type="ChEBI" id="CHEBI:29101"/>
        <note>structural</note>
    </ligand>
</feature>
<evidence type="ECO:0000256" key="7">
    <source>
        <dbReference type="ARBA" id="ARBA00035120"/>
    </source>
</evidence>